<reference evidence="11" key="1">
    <citation type="submission" date="2020-03" db="EMBL/GenBank/DDBJ databases">
        <title>Castanea mollissima Vanexum genome sequencing.</title>
        <authorList>
            <person name="Staton M."/>
        </authorList>
    </citation>
    <scope>NUCLEOTIDE SEQUENCE</scope>
    <source>
        <tissue evidence="11">Leaf</tissue>
    </source>
</reference>
<dbReference type="InterPro" id="IPR013210">
    <property type="entry name" value="LRR_N_plant-typ"/>
</dbReference>
<evidence type="ECO:0000256" key="1">
    <source>
        <dbReference type="ARBA" id="ARBA00004479"/>
    </source>
</evidence>
<keyword evidence="3" id="KW-0812">Transmembrane</keyword>
<comment type="caution">
    <text evidence="11">The sequence shown here is derived from an EMBL/GenBank/DDBJ whole genome shotgun (WGS) entry which is preliminary data.</text>
</comment>
<dbReference type="PANTHER" id="PTHR48063:SF112">
    <property type="entry name" value="RECEPTOR LIKE PROTEIN 30-LIKE"/>
    <property type="match status" value="1"/>
</dbReference>
<organism evidence="11 12">
    <name type="scientific">Castanea mollissima</name>
    <name type="common">Chinese chestnut</name>
    <dbReference type="NCBI Taxonomy" id="60419"/>
    <lineage>
        <taxon>Eukaryota</taxon>
        <taxon>Viridiplantae</taxon>
        <taxon>Streptophyta</taxon>
        <taxon>Embryophyta</taxon>
        <taxon>Tracheophyta</taxon>
        <taxon>Spermatophyta</taxon>
        <taxon>Magnoliopsida</taxon>
        <taxon>eudicotyledons</taxon>
        <taxon>Gunneridae</taxon>
        <taxon>Pentapetalae</taxon>
        <taxon>rosids</taxon>
        <taxon>fabids</taxon>
        <taxon>Fagales</taxon>
        <taxon>Fagaceae</taxon>
        <taxon>Castanea</taxon>
    </lineage>
</organism>
<dbReference type="EMBL" id="JRKL02001729">
    <property type="protein sequence ID" value="KAF3962368.1"/>
    <property type="molecule type" value="Genomic_DNA"/>
</dbReference>
<dbReference type="OrthoDB" id="1937783at2759"/>
<evidence type="ECO:0000313" key="12">
    <source>
        <dbReference type="Proteomes" id="UP000737018"/>
    </source>
</evidence>
<keyword evidence="8" id="KW-0675">Receptor</keyword>
<evidence type="ECO:0000256" key="5">
    <source>
        <dbReference type="ARBA" id="ARBA00022737"/>
    </source>
</evidence>
<name>A0A8J4VIJ1_9ROSI</name>
<dbReference type="PANTHER" id="PTHR48063">
    <property type="entry name" value="LRR RECEPTOR-LIKE KINASE"/>
    <property type="match status" value="1"/>
</dbReference>
<protein>
    <recommendedName>
        <fullName evidence="10">Leucine-rich repeat-containing N-terminal plant-type domain-containing protein</fullName>
    </recommendedName>
</protein>
<evidence type="ECO:0000259" key="10">
    <source>
        <dbReference type="Pfam" id="PF08263"/>
    </source>
</evidence>
<dbReference type="GO" id="GO:0016020">
    <property type="term" value="C:membrane"/>
    <property type="evidence" value="ECO:0007669"/>
    <property type="project" value="UniProtKB-SubCell"/>
</dbReference>
<keyword evidence="5" id="KW-0677">Repeat</keyword>
<keyword evidence="12" id="KW-1185">Reference proteome</keyword>
<feature type="domain" description="Leucine-rich repeat-containing N-terminal plant-type" evidence="10">
    <location>
        <begin position="55"/>
        <end position="93"/>
    </location>
</feature>
<comment type="subcellular location">
    <subcellularLocation>
        <location evidence="1">Membrane</location>
        <topology evidence="1">Single-pass type I membrane protein</topology>
    </subcellularLocation>
</comment>
<dbReference type="AlphaFoldDB" id="A0A8J4VIJ1"/>
<evidence type="ECO:0000256" key="7">
    <source>
        <dbReference type="ARBA" id="ARBA00023136"/>
    </source>
</evidence>
<keyword evidence="9" id="KW-0325">Glycoprotein</keyword>
<keyword evidence="2" id="KW-0433">Leucine-rich repeat</keyword>
<dbReference type="InterPro" id="IPR046956">
    <property type="entry name" value="RLP23-like"/>
</dbReference>
<proteinExistence type="predicted"/>
<evidence type="ECO:0000256" key="9">
    <source>
        <dbReference type="ARBA" id="ARBA00023180"/>
    </source>
</evidence>
<dbReference type="Pfam" id="PF08263">
    <property type="entry name" value="LRRNT_2"/>
    <property type="match status" value="1"/>
</dbReference>
<evidence type="ECO:0000313" key="11">
    <source>
        <dbReference type="EMBL" id="KAF3962368.1"/>
    </source>
</evidence>
<dbReference type="InterPro" id="IPR032675">
    <property type="entry name" value="LRR_dom_sf"/>
</dbReference>
<gene>
    <name evidence="11" type="ORF">CMV_013108</name>
</gene>
<accession>A0A8J4VIJ1</accession>
<evidence type="ECO:0000256" key="3">
    <source>
        <dbReference type="ARBA" id="ARBA00022692"/>
    </source>
</evidence>
<evidence type="ECO:0000256" key="6">
    <source>
        <dbReference type="ARBA" id="ARBA00022989"/>
    </source>
</evidence>
<keyword evidence="4" id="KW-0732">Signal</keyword>
<keyword evidence="7" id="KW-0472">Membrane</keyword>
<dbReference type="Proteomes" id="UP000737018">
    <property type="component" value="Unassembled WGS sequence"/>
</dbReference>
<evidence type="ECO:0000256" key="2">
    <source>
        <dbReference type="ARBA" id="ARBA00022614"/>
    </source>
</evidence>
<evidence type="ECO:0000256" key="4">
    <source>
        <dbReference type="ARBA" id="ARBA00022729"/>
    </source>
</evidence>
<keyword evidence="6" id="KW-1133">Transmembrane helix</keyword>
<dbReference type="Gene3D" id="3.80.10.10">
    <property type="entry name" value="Ribonuclease Inhibitor"/>
    <property type="match status" value="1"/>
</dbReference>
<sequence length="153" mass="17093">MGASQSHKFNFSFGMNQPSDSCLALGLKPLLSRANNLQFTILSFFKAESNVFCNEKEKQALLSLKRGLTDPENVLSSWSDHEDCCRWEGVHCDNKTGQVTELSVNSAGGELDTLAILNFVMAQRIGYWKSFAAATLANGRHLAKRFKKKDIRF</sequence>
<evidence type="ECO:0000256" key="8">
    <source>
        <dbReference type="ARBA" id="ARBA00023170"/>
    </source>
</evidence>